<dbReference type="Gene3D" id="3.30.1300.10">
    <property type="entry name" value="Pantoate-beta-alanine ligase, C-terminal domain"/>
    <property type="match status" value="1"/>
</dbReference>
<evidence type="ECO:0000256" key="2">
    <source>
        <dbReference type="ARBA" id="ARBA00009256"/>
    </source>
</evidence>
<keyword evidence="5 8" id="KW-0547">Nucleotide-binding</keyword>
<feature type="binding site" evidence="8">
    <location>
        <position position="61"/>
    </location>
    <ligand>
        <name>beta-alanine</name>
        <dbReference type="ChEBI" id="CHEBI:57966"/>
    </ligand>
</feature>
<dbReference type="InterPro" id="IPR003721">
    <property type="entry name" value="Pantoate_ligase"/>
</dbReference>
<feature type="binding site" evidence="8">
    <location>
        <begin position="30"/>
        <end position="37"/>
    </location>
    <ligand>
        <name>ATP</name>
        <dbReference type="ChEBI" id="CHEBI:30616"/>
    </ligand>
</feature>
<dbReference type="GO" id="GO:0004592">
    <property type="term" value="F:pantoate-beta-alanine ligase activity"/>
    <property type="evidence" value="ECO:0007669"/>
    <property type="project" value="UniProtKB-EC"/>
</dbReference>
<dbReference type="InterPro" id="IPR042176">
    <property type="entry name" value="Pantoate_ligase_C"/>
</dbReference>
<comment type="similarity">
    <text evidence="2 8">Belongs to the pantothenate synthetase family.</text>
</comment>
<name>A0ABV1RK75_9ALTE</name>
<accession>A0ABV1RK75</accession>
<sequence>MQTISSIESLRQTIRQFKQNGQRVAFVPTMGNLHQGHLELVKRAFSEADKVVVSIFVNPMQFGQNEDLDNYPRTLEADQQALSALGVDLLFTPTPQIMYPKGLDAQTFVEVPAISENYCGTSRPGHFRGVATIVNKLFNLVQPDVACFGEKDFQQLQVIRTMVEDLSMPIKIIGVPTVREKNGLAKSSRNGYLTEAQKEQAGIIYHCMQSAKTQLLKEKTSIQTVQQQLANTLETAGLRLDYIAIADTKSLQPATADNKSWVILVAAYMGNTRLIDNLVIENPNL</sequence>
<evidence type="ECO:0000313" key="10">
    <source>
        <dbReference type="Proteomes" id="UP001467690"/>
    </source>
</evidence>
<dbReference type="CDD" id="cd00560">
    <property type="entry name" value="PanC"/>
    <property type="match status" value="1"/>
</dbReference>
<dbReference type="Pfam" id="PF02569">
    <property type="entry name" value="Pantoate_ligase"/>
    <property type="match status" value="1"/>
</dbReference>
<comment type="subcellular location">
    <subcellularLocation>
        <location evidence="8">Cytoplasm</location>
    </subcellularLocation>
</comment>
<organism evidence="9 10">
    <name type="scientific">Catenovulum sediminis</name>
    <dbReference type="NCBI Taxonomy" id="1740262"/>
    <lineage>
        <taxon>Bacteria</taxon>
        <taxon>Pseudomonadati</taxon>
        <taxon>Pseudomonadota</taxon>
        <taxon>Gammaproteobacteria</taxon>
        <taxon>Alteromonadales</taxon>
        <taxon>Alteromonadaceae</taxon>
        <taxon>Catenovulum</taxon>
    </lineage>
</organism>
<feature type="binding site" evidence="8">
    <location>
        <begin position="149"/>
        <end position="152"/>
    </location>
    <ligand>
        <name>ATP</name>
        <dbReference type="ChEBI" id="CHEBI:30616"/>
    </ligand>
</feature>
<keyword evidence="8" id="KW-0963">Cytoplasm</keyword>
<dbReference type="EC" id="6.3.2.1" evidence="8"/>
<evidence type="ECO:0000256" key="7">
    <source>
        <dbReference type="ARBA" id="ARBA00048258"/>
    </source>
</evidence>
<feature type="binding site" evidence="8">
    <location>
        <position position="155"/>
    </location>
    <ligand>
        <name>(R)-pantoate</name>
        <dbReference type="ChEBI" id="CHEBI:15980"/>
    </ligand>
</feature>
<comment type="miscellaneous">
    <text evidence="8">The reaction proceeds by a bi uni uni bi ping pong mechanism.</text>
</comment>
<keyword evidence="4 8" id="KW-0566">Pantothenate biosynthesis</keyword>
<dbReference type="HAMAP" id="MF_00158">
    <property type="entry name" value="PanC"/>
    <property type="match status" value="1"/>
</dbReference>
<feature type="binding site" evidence="8">
    <location>
        <position position="61"/>
    </location>
    <ligand>
        <name>(R)-pantoate</name>
        <dbReference type="ChEBI" id="CHEBI:15980"/>
    </ligand>
</feature>
<comment type="caution">
    <text evidence="9">The sequence shown here is derived from an EMBL/GenBank/DDBJ whole genome shotgun (WGS) entry which is preliminary data.</text>
</comment>
<keyword evidence="6 8" id="KW-0067">ATP-binding</keyword>
<feature type="active site" description="Proton donor" evidence="8">
    <location>
        <position position="37"/>
    </location>
</feature>
<proteinExistence type="inferred from homology"/>
<keyword evidence="3 8" id="KW-0436">Ligase</keyword>
<evidence type="ECO:0000256" key="4">
    <source>
        <dbReference type="ARBA" id="ARBA00022655"/>
    </source>
</evidence>
<evidence type="ECO:0000256" key="3">
    <source>
        <dbReference type="ARBA" id="ARBA00022598"/>
    </source>
</evidence>
<dbReference type="InterPro" id="IPR004821">
    <property type="entry name" value="Cyt_trans-like"/>
</dbReference>
<reference evidence="9 10" key="1">
    <citation type="submission" date="2024-06" db="EMBL/GenBank/DDBJ databases">
        <authorList>
            <person name="Chen R.Y."/>
        </authorList>
    </citation>
    <scope>NUCLEOTIDE SEQUENCE [LARGE SCALE GENOMIC DNA]</scope>
    <source>
        <strain evidence="9 10">D2</strain>
    </source>
</reference>
<comment type="subunit">
    <text evidence="8">Homodimer.</text>
</comment>
<dbReference type="EMBL" id="JBELOE010000259">
    <property type="protein sequence ID" value="MER2493341.1"/>
    <property type="molecule type" value="Genomic_DNA"/>
</dbReference>
<keyword evidence="10" id="KW-1185">Reference proteome</keyword>
<gene>
    <name evidence="8 9" type="primary">panC</name>
    <name evidence="9" type="ORF">ABS311_15785</name>
</gene>
<dbReference type="PANTHER" id="PTHR21299">
    <property type="entry name" value="CYTIDYLATE KINASE/PANTOATE-BETA-ALANINE LIGASE"/>
    <property type="match status" value="1"/>
</dbReference>
<comment type="function">
    <text evidence="8">Catalyzes the condensation of pantoate with beta-alanine in an ATP-dependent reaction via a pantoyl-adenylate intermediate.</text>
</comment>
<evidence type="ECO:0000256" key="5">
    <source>
        <dbReference type="ARBA" id="ARBA00022741"/>
    </source>
</evidence>
<dbReference type="RefSeq" id="WP_143870545.1">
    <property type="nucleotide sequence ID" value="NZ_CP041660.1"/>
</dbReference>
<comment type="pathway">
    <text evidence="1 8">Cofactor biosynthesis; (R)-pantothenate biosynthesis; (R)-pantothenate from (R)-pantoate and beta-alanine: step 1/1.</text>
</comment>
<feature type="binding site" evidence="8">
    <location>
        <begin position="186"/>
        <end position="189"/>
    </location>
    <ligand>
        <name>ATP</name>
        <dbReference type="ChEBI" id="CHEBI:30616"/>
    </ligand>
</feature>
<evidence type="ECO:0000256" key="1">
    <source>
        <dbReference type="ARBA" id="ARBA00004990"/>
    </source>
</evidence>
<dbReference type="SUPFAM" id="SSF52374">
    <property type="entry name" value="Nucleotidylyl transferase"/>
    <property type="match status" value="1"/>
</dbReference>
<dbReference type="Gene3D" id="3.40.50.620">
    <property type="entry name" value="HUPs"/>
    <property type="match status" value="1"/>
</dbReference>
<dbReference type="PANTHER" id="PTHR21299:SF1">
    <property type="entry name" value="PANTOATE--BETA-ALANINE LIGASE"/>
    <property type="match status" value="1"/>
</dbReference>
<evidence type="ECO:0000256" key="6">
    <source>
        <dbReference type="ARBA" id="ARBA00022840"/>
    </source>
</evidence>
<dbReference type="Proteomes" id="UP001467690">
    <property type="component" value="Unassembled WGS sequence"/>
</dbReference>
<protein>
    <recommendedName>
        <fullName evidence="8">Pantothenate synthetase</fullName>
        <shortName evidence="8">PS</shortName>
        <ecNumber evidence="8">6.3.2.1</ecNumber>
    </recommendedName>
    <alternativeName>
        <fullName evidence="8">Pantoate--beta-alanine ligase</fullName>
    </alternativeName>
    <alternativeName>
        <fullName evidence="8">Pantoate-activating enzyme</fullName>
    </alternativeName>
</protein>
<dbReference type="InterPro" id="IPR014729">
    <property type="entry name" value="Rossmann-like_a/b/a_fold"/>
</dbReference>
<evidence type="ECO:0000313" key="9">
    <source>
        <dbReference type="EMBL" id="MER2493341.1"/>
    </source>
</evidence>
<dbReference type="NCBIfam" id="TIGR00125">
    <property type="entry name" value="cyt_tran_rel"/>
    <property type="match status" value="1"/>
</dbReference>
<feature type="binding site" evidence="8">
    <location>
        <position position="178"/>
    </location>
    <ligand>
        <name>ATP</name>
        <dbReference type="ChEBI" id="CHEBI:30616"/>
    </ligand>
</feature>
<dbReference type="NCBIfam" id="TIGR00018">
    <property type="entry name" value="panC"/>
    <property type="match status" value="1"/>
</dbReference>
<evidence type="ECO:0000256" key="8">
    <source>
        <dbReference type="HAMAP-Rule" id="MF_00158"/>
    </source>
</evidence>
<comment type="catalytic activity">
    <reaction evidence="7 8">
        <text>(R)-pantoate + beta-alanine + ATP = (R)-pantothenate + AMP + diphosphate + H(+)</text>
        <dbReference type="Rhea" id="RHEA:10912"/>
        <dbReference type="ChEBI" id="CHEBI:15378"/>
        <dbReference type="ChEBI" id="CHEBI:15980"/>
        <dbReference type="ChEBI" id="CHEBI:29032"/>
        <dbReference type="ChEBI" id="CHEBI:30616"/>
        <dbReference type="ChEBI" id="CHEBI:33019"/>
        <dbReference type="ChEBI" id="CHEBI:57966"/>
        <dbReference type="ChEBI" id="CHEBI:456215"/>
        <dbReference type="EC" id="6.3.2.1"/>
    </reaction>
</comment>